<evidence type="ECO:0000256" key="1">
    <source>
        <dbReference type="ARBA" id="ARBA00004090"/>
    </source>
</evidence>
<evidence type="ECO:0000313" key="15">
    <source>
        <dbReference type="EMBL" id="CAH1104146.1"/>
    </source>
</evidence>
<accession>A0A9P0CM47</accession>
<reference evidence="15" key="1">
    <citation type="submission" date="2022-01" db="EMBL/GenBank/DDBJ databases">
        <authorList>
            <person name="King R."/>
        </authorList>
    </citation>
    <scope>NUCLEOTIDE SEQUENCE</scope>
</reference>
<keyword evidence="11" id="KW-0175">Coiled coil</keyword>
<dbReference type="PANTHER" id="PTHR13557:SF1">
    <property type="entry name" value="COILED-COIL DOMAIN-CONTAINING PROTEIN 86"/>
    <property type="match status" value="1"/>
</dbReference>
<evidence type="ECO:0000256" key="4">
    <source>
        <dbReference type="ARBA" id="ARBA00007869"/>
    </source>
</evidence>
<comment type="function">
    <text evidence="1">Involved in nucleolar integrity and required for processing of the pre-rRNA for the 60S ribosome subunit.</text>
</comment>
<protein>
    <recommendedName>
        <fullName evidence="5">Coiled-coil domain-containing protein 86</fullName>
    </recommendedName>
</protein>
<evidence type="ECO:0000256" key="3">
    <source>
        <dbReference type="ARBA" id="ARBA00004604"/>
    </source>
</evidence>
<keyword evidence="8" id="KW-0698">rRNA processing</keyword>
<evidence type="ECO:0000256" key="12">
    <source>
        <dbReference type="ARBA" id="ARBA00023242"/>
    </source>
</evidence>
<dbReference type="GO" id="GO:0005730">
    <property type="term" value="C:nucleolus"/>
    <property type="evidence" value="ECO:0007669"/>
    <property type="project" value="UniProtKB-SubCell"/>
</dbReference>
<keyword evidence="10" id="KW-0164">Citrullination</keyword>
<comment type="subcellular location">
    <subcellularLocation>
        <location evidence="2">Chromosome</location>
    </subcellularLocation>
    <subcellularLocation>
        <location evidence="3">Nucleus</location>
        <location evidence="3">Nucleolus</location>
    </subcellularLocation>
</comment>
<name>A0A9P0CM47_9CUCU</name>
<dbReference type="GO" id="GO:0006364">
    <property type="term" value="P:rRNA processing"/>
    <property type="evidence" value="ECO:0007669"/>
    <property type="project" value="UniProtKB-KW"/>
</dbReference>
<comment type="function">
    <text evidence="13">Required for proper chromosome segregation during mitosis and error-free mitotic progression.</text>
</comment>
<comment type="similarity">
    <text evidence="4">Belongs to the CGR1 family.</text>
</comment>
<dbReference type="EMBL" id="OV651828">
    <property type="protein sequence ID" value="CAH1104146.1"/>
    <property type="molecule type" value="Genomic_DNA"/>
</dbReference>
<evidence type="ECO:0000256" key="10">
    <source>
        <dbReference type="ARBA" id="ARBA00022934"/>
    </source>
</evidence>
<dbReference type="Proteomes" id="UP001153636">
    <property type="component" value="Chromosome 16"/>
</dbReference>
<evidence type="ECO:0000256" key="8">
    <source>
        <dbReference type="ARBA" id="ARBA00022552"/>
    </source>
</evidence>
<proteinExistence type="inferred from homology"/>
<dbReference type="InterPro" id="IPR005579">
    <property type="entry name" value="Cgr1-like"/>
</dbReference>
<dbReference type="AlphaFoldDB" id="A0A9P0CM47"/>
<dbReference type="PANTHER" id="PTHR13557">
    <property type="entry name" value="COILED-COIL DOMAIN-CONTAINING PROTEIN 86"/>
    <property type="match status" value="1"/>
</dbReference>
<evidence type="ECO:0000256" key="9">
    <source>
        <dbReference type="ARBA" id="ARBA00022553"/>
    </source>
</evidence>
<evidence type="ECO:0000256" key="5">
    <source>
        <dbReference type="ARBA" id="ARBA00016738"/>
    </source>
</evidence>
<organism evidence="15 16">
    <name type="scientific">Psylliodes chrysocephalus</name>
    <dbReference type="NCBI Taxonomy" id="3402493"/>
    <lineage>
        <taxon>Eukaryota</taxon>
        <taxon>Metazoa</taxon>
        <taxon>Ecdysozoa</taxon>
        <taxon>Arthropoda</taxon>
        <taxon>Hexapoda</taxon>
        <taxon>Insecta</taxon>
        <taxon>Pterygota</taxon>
        <taxon>Neoptera</taxon>
        <taxon>Endopterygota</taxon>
        <taxon>Coleoptera</taxon>
        <taxon>Polyphaga</taxon>
        <taxon>Cucujiformia</taxon>
        <taxon>Chrysomeloidea</taxon>
        <taxon>Chrysomelidae</taxon>
        <taxon>Galerucinae</taxon>
        <taxon>Alticini</taxon>
        <taxon>Psylliodes</taxon>
    </lineage>
</organism>
<evidence type="ECO:0000313" key="16">
    <source>
        <dbReference type="Proteomes" id="UP001153636"/>
    </source>
</evidence>
<keyword evidence="9" id="KW-0597">Phosphoprotein</keyword>
<feature type="region of interest" description="Disordered" evidence="14">
    <location>
        <begin position="90"/>
        <end position="119"/>
    </location>
</feature>
<evidence type="ECO:0000256" key="2">
    <source>
        <dbReference type="ARBA" id="ARBA00004286"/>
    </source>
</evidence>
<dbReference type="Pfam" id="PF03879">
    <property type="entry name" value="Cgr1"/>
    <property type="match status" value="1"/>
</dbReference>
<evidence type="ECO:0000256" key="13">
    <source>
        <dbReference type="ARBA" id="ARBA00093307"/>
    </source>
</evidence>
<feature type="region of interest" description="Disordered" evidence="14">
    <location>
        <begin position="18"/>
        <end position="53"/>
    </location>
</feature>
<keyword evidence="7" id="KW-0690">Ribosome biogenesis</keyword>
<evidence type="ECO:0000256" key="14">
    <source>
        <dbReference type="SAM" id="MobiDB-lite"/>
    </source>
</evidence>
<keyword evidence="12" id="KW-0539">Nucleus</keyword>
<dbReference type="OrthoDB" id="277961at2759"/>
<gene>
    <name evidence="15" type="ORF">PSYICH_LOCUS5089</name>
</gene>
<keyword evidence="16" id="KW-1185">Reference proteome</keyword>
<evidence type="ECO:0000256" key="7">
    <source>
        <dbReference type="ARBA" id="ARBA00022517"/>
    </source>
</evidence>
<sequence length="156" mass="18228">MGKSKTTNIVKMEDLLKETSETKMEENEQVLLKKSSKDNPSLVPRGKPKSGKIWKSERKKFSSIIKTKGIRNSLERKQALREKLKNIKEMSNSIKAAKKEESELKKQRRRDNLKKQEENRLKSEVVQVITNTKKLKKIKKKHLRSIEKRDTTVVSK</sequence>
<evidence type="ECO:0000256" key="6">
    <source>
        <dbReference type="ARBA" id="ARBA00022454"/>
    </source>
</evidence>
<dbReference type="GO" id="GO:0005694">
    <property type="term" value="C:chromosome"/>
    <property type="evidence" value="ECO:0007669"/>
    <property type="project" value="UniProtKB-SubCell"/>
</dbReference>
<keyword evidence="6" id="KW-0158">Chromosome</keyword>
<dbReference type="InterPro" id="IPR026570">
    <property type="entry name" value="CCDC86"/>
</dbReference>
<evidence type="ECO:0000256" key="11">
    <source>
        <dbReference type="ARBA" id="ARBA00023054"/>
    </source>
</evidence>